<evidence type="ECO:0000313" key="1">
    <source>
        <dbReference type="EMBL" id="RTZ49654.1"/>
    </source>
</evidence>
<dbReference type="AlphaFoldDB" id="A0A3S0PS77"/>
<protein>
    <submittedName>
        <fullName evidence="1">Uncharacterized protein</fullName>
    </submittedName>
</protein>
<reference evidence="1 2" key="1">
    <citation type="submission" date="2018-12" db="EMBL/GenBank/DDBJ databases">
        <title>Draft Genome Sequence of Chryseobacterium arthrosphaerae strain ED882-96 Isolated from the Blood of a Patient with Liver Cirrhosis in Taiwan.</title>
        <authorList>
            <person name="Lin J.-N."/>
            <person name="Lai C.-H."/>
            <person name="Yang C.-H."/>
            <person name="Huang Y.-H."/>
        </authorList>
    </citation>
    <scope>NUCLEOTIDE SEQUENCE [LARGE SCALE GENOMIC DNA]</scope>
    <source>
        <strain evidence="1 2">ED882-96</strain>
    </source>
</reference>
<evidence type="ECO:0000313" key="2">
    <source>
        <dbReference type="Proteomes" id="UP000276953"/>
    </source>
</evidence>
<organism evidence="1 2">
    <name type="scientific">Chryseobacterium arthrosphaerae</name>
    <dbReference type="NCBI Taxonomy" id="651561"/>
    <lineage>
        <taxon>Bacteria</taxon>
        <taxon>Pseudomonadati</taxon>
        <taxon>Bacteroidota</taxon>
        <taxon>Flavobacteriia</taxon>
        <taxon>Flavobacteriales</taxon>
        <taxon>Weeksellaceae</taxon>
        <taxon>Chryseobacterium group</taxon>
        <taxon>Chryseobacterium</taxon>
    </lineage>
</organism>
<accession>A0A3S0PS77</accession>
<name>A0A3S0PS77_9FLAO</name>
<dbReference type="Proteomes" id="UP000276953">
    <property type="component" value="Unassembled WGS sequence"/>
</dbReference>
<sequence>MKKAETQTLGTDVFSKEMLFTYTNGLVTQTKRKGNNTDYITKIWNMTSLEIIPRKPFLHLV</sequence>
<gene>
    <name evidence="1" type="ORF">EJ377_04625</name>
</gene>
<dbReference type="EMBL" id="RYFC01000001">
    <property type="protein sequence ID" value="RTZ49654.1"/>
    <property type="molecule type" value="Genomic_DNA"/>
</dbReference>
<comment type="caution">
    <text evidence="1">The sequence shown here is derived from an EMBL/GenBank/DDBJ whole genome shotgun (WGS) entry which is preliminary data.</text>
</comment>
<proteinExistence type="predicted"/>